<dbReference type="VEuPathDB" id="MicrosporidiaDB:A0H76_301"/>
<reference evidence="2 3" key="1">
    <citation type="journal article" date="2017" name="Environ. Microbiol.">
        <title>Decay of the glycolytic pathway and adaptation to intranuclear parasitism within Enterocytozoonidae microsporidia.</title>
        <authorList>
            <person name="Wiredu Boakye D."/>
            <person name="Jaroenlak P."/>
            <person name="Prachumwat A."/>
            <person name="Williams T.A."/>
            <person name="Bateman K.S."/>
            <person name="Itsathitphaisarn O."/>
            <person name="Sritunyalucksana K."/>
            <person name="Paszkiewicz K.H."/>
            <person name="Moore K.A."/>
            <person name="Stentiford G.D."/>
            <person name="Williams B.A."/>
        </authorList>
    </citation>
    <scope>NUCLEOTIDE SEQUENCE [LARGE SCALE GENOMIC DNA]</scope>
    <source>
        <strain evidence="2 3">GB1</strain>
    </source>
</reference>
<comment type="caution">
    <text evidence="2">The sequence shown here is derived from an EMBL/GenBank/DDBJ whole genome shotgun (WGS) entry which is preliminary data.</text>
</comment>
<dbReference type="VEuPathDB" id="MicrosporidiaDB:HERIO_2"/>
<accession>A0A1X0QEA3</accession>
<feature type="transmembrane region" description="Helical" evidence="1">
    <location>
        <begin position="136"/>
        <end position="156"/>
    </location>
</feature>
<proteinExistence type="predicted"/>
<keyword evidence="3" id="KW-1185">Reference proteome</keyword>
<keyword evidence="1" id="KW-0472">Membrane</keyword>
<evidence type="ECO:0000313" key="3">
    <source>
        <dbReference type="Proteomes" id="UP000192356"/>
    </source>
</evidence>
<evidence type="ECO:0000313" key="2">
    <source>
        <dbReference type="EMBL" id="ORD98100.1"/>
    </source>
</evidence>
<dbReference type="EMBL" id="LVKB01000001">
    <property type="protein sequence ID" value="ORD98100.1"/>
    <property type="molecule type" value="Genomic_DNA"/>
</dbReference>
<sequence>MFINKKNKVDQNTLFNNYFNGAVNRMLNTVNNLTKPRKEQNSNFYSSLVNNALIRITSNCTCNIGIKRDVKFYILIMCGIVLSNIKIRIIDNELDVIIDQIKIVEYLDTFLSENILGDGRLRDLHKLLTNTSLKSLSIFFLILMTECTFITLLTDLKNHQ</sequence>
<keyword evidence="1" id="KW-1133">Transmembrane helix</keyword>
<protein>
    <submittedName>
        <fullName evidence="2">Uncharacterized protein</fullName>
    </submittedName>
</protein>
<dbReference type="AlphaFoldDB" id="A0A1X0QEA3"/>
<name>A0A1X0QEA3_9MICR</name>
<evidence type="ECO:0000256" key="1">
    <source>
        <dbReference type="SAM" id="Phobius"/>
    </source>
</evidence>
<gene>
    <name evidence="2" type="ORF">HERIO_2</name>
</gene>
<dbReference type="Proteomes" id="UP000192356">
    <property type="component" value="Unassembled WGS sequence"/>
</dbReference>
<keyword evidence="1" id="KW-0812">Transmembrane</keyword>
<organism evidence="2 3">
    <name type="scientific">Hepatospora eriocheir</name>
    <dbReference type="NCBI Taxonomy" id="1081669"/>
    <lineage>
        <taxon>Eukaryota</taxon>
        <taxon>Fungi</taxon>
        <taxon>Fungi incertae sedis</taxon>
        <taxon>Microsporidia</taxon>
        <taxon>Hepatosporidae</taxon>
        <taxon>Hepatospora</taxon>
    </lineage>
</organism>